<protein>
    <submittedName>
        <fullName evidence="4">WAP domain-containing protein</fullName>
    </submittedName>
</protein>
<feature type="region of interest" description="Disordered" evidence="1">
    <location>
        <begin position="1"/>
        <end position="21"/>
    </location>
</feature>
<name>A0A0R3X8E1_HYDTA</name>
<sequence>MSVMGPQGHDGAESDTSTCTWPRMCRGDLRRPCGRAKGCRAGCLLRASVSPLDI</sequence>
<dbReference type="Proteomes" id="UP000274429">
    <property type="component" value="Unassembled WGS sequence"/>
</dbReference>
<dbReference type="WBParaSite" id="TTAC_0000981601-mRNA-1">
    <property type="protein sequence ID" value="TTAC_0000981601-mRNA-1"/>
    <property type="gene ID" value="TTAC_0000981601"/>
</dbReference>
<dbReference type="AlphaFoldDB" id="A0A0R3X8E1"/>
<keyword evidence="3" id="KW-1185">Reference proteome</keyword>
<evidence type="ECO:0000313" key="2">
    <source>
        <dbReference type="EMBL" id="VDM34729.1"/>
    </source>
</evidence>
<gene>
    <name evidence="2" type="ORF">TTAC_LOCUS9801</name>
</gene>
<accession>A0A0R3X8E1</accession>
<reference evidence="2 3" key="2">
    <citation type="submission" date="2018-11" db="EMBL/GenBank/DDBJ databases">
        <authorList>
            <consortium name="Pathogen Informatics"/>
        </authorList>
    </citation>
    <scope>NUCLEOTIDE SEQUENCE [LARGE SCALE GENOMIC DNA]</scope>
</reference>
<organism evidence="4">
    <name type="scientific">Hydatigena taeniaeformis</name>
    <name type="common">Feline tapeworm</name>
    <name type="synonym">Taenia taeniaeformis</name>
    <dbReference type="NCBI Taxonomy" id="6205"/>
    <lineage>
        <taxon>Eukaryota</taxon>
        <taxon>Metazoa</taxon>
        <taxon>Spiralia</taxon>
        <taxon>Lophotrochozoa</taxon>
        <taxon>Platyhelminthes</taxon>
        <taxon>Cestoda</taxon>
        <taxon>Eucestoda</taxon>
        <taxon>Cyclophyllidea</taxon>
        <taxon>Taeniidae</taxon>
        <taxon>Hydatigera</taxon>
    </lineage>
</organism>
<dbReference type="EMBL" id="UYWX01021060">
    <property type="protein sequence ID" value="VDM34729.1"/>
    <property type="molecule type" value="Genomic_DNA"/>
</dbReference>
<evidence type="ECO:0000313" key="3">
    <source>
        <dbReference type="Proteomes" id="UP000274429"/>
    </source>
</evidence>
<evidence type="ECO:0000256" key="1">
    <source>
        <dbReference type="SAM" id="MobiDB-lite"/>
    </source>
</evidence>
<proteinExistence type="predicted"/>
<reference evidence="4" key="1">
    <citation type="submission" date="2017-02" db="UniProtKB">
        <authorList>
            <consortium name="WormBaseParasite"/>
        </authorList>
    </citation>
    <scope>IDENTIFICATION</scope>
</reference>
<evidence type="ECO:0000313" key="4">
    <source>
        <dbReference type="WBParaSite" id="TTAC_0000981601-mRNA-1"/>
    </source>
</evidence>